<accession>A0A9D1UW57</accession>
<sequence length="201" mass="21914">MAIWIAIAAMAAIILILAIFYLINSIHRYGEWLSPVILIIVSLFVGTISGINIYKIKHPVQSTAVQPESVQKKNKGSVVQNGLQTVDEGMQEDKDQQKVLKDLQKSFAKVGSVKFDEATKTYTIEPTNSQNVDAINYVLKNPSKAHESGYDSLTSGILKTSGQIKNGIGSGYTLQMVKPNSNQVIYSAKDGKVVTDVVANQ</sequence>
<evidence type="ECO:0008006" key="4">
    <source>
        <dbReference type="Google" id="ProtNLM"/>
    </source>
</evidence>
<reference evidence="2" key="2">
    <citation type="submission" date="2021-04" db="EMBL/GenBank/DDBJ databases">
        <authorList>
            <person name="Gilroy R."/>
        </authorList>
    </citation>
    <scope>NUCLEOTIDE SEQUENCE</scope>
    <source>
        <strain evidence="2">6627</strain>
    </source>
</reference>
<gene>
    <name evidence="2" type="ORF">H9861_02190</name>
</gene>
<keyword evidence="1" id="KW-0472">Membrane</keyword>
<proteinExistence type="predicted"/>
<organism evidence="2 3">
    <name type="scientific">Candidatus Ligilactobacillus excrementigallinarum</name>
    <dbReference type="NCBI Taxonomy" id="2838641"/>
    <lineage>
        <taxon>Bacteria</taxon>
        <taxon>Bacillati</taxon>
        <taxon>Bacillota</taxon>
        <taxon>Bacilli</taxon>
        <taxon>Lactobacillales</taxon>
        <taxon>Lactobacillaceae</taxon>
        <taxon>Ligilactobacillus</taxon>
    </lineage>
</organism>
<name>A0A9D1UW57_9LACO</name>
<evidence type="ECO:0000313" key="3">
    <source>
        <dbReference type="Proteomes" id="UP000823963"/>
    </source>
</evidence>
<feature type="transmembrane region" description="Helical" evidence="1">
    <location>
        <begin position="7"/>
        <end position="26"/>
    </location>
</feature>
<reference evidence="2" key="1">
    <citation type="journal article" date="2021" name="PeerJ">
        <title>Extensive microbial diversity within the chicken gut microbiome revealed by metagenomics and culture.</title>
        <authorList>
            <person name="Gilroy R."/>
            <person name="Ravi A."/>
            <person name="Getino M."/>
            <person name="Pursley I."/>
            <person name="Horton D.L."/>
            <person name="Alikhan N.F."/>
            <person name="Baker D."/>
            <person name="Gharbi K."/>
            <person name="Hall N."/>
            <person name="Watson M."/>
            <person name="Adriaenssens E.M."/>
            <person name="Foster-Nyarko E."/>
            <person name="Jarju S."/>
            <person name="Secka A."/>
            <person name="Antonio M."/>
            <person name="Oren A."/>
            <person name="Chaudhuri R.R."/>
            <person name="La Ragione R."/>
            <person name="Hildebrand F."/>
            <person name="Pallen M.J."/>
        </authorList>
    </citation>
    <scope>NUCLEOTIDE SEQUENCE</scope>
    <source>
        <strain evidence="2">6627</strain>
    </source>
</reference>
<keyword evidence="1" id="KW-1133">Transmembrane helix</keyword>
<comment type="caution">
    <text evidence="2">The sequence shown here is derived from an EMBL/GenBank/DDBJ whole genome shotgun (WGS) entry which is preliminary data.</text>
</comment>
<dbReference type="EMBL" id="DXFP01000015">
    <property type="protein sequence ID" value="HIX01543.1"/>
    <property type="molecule type" value="Genomic_DNA"/>
</dbReference>
<evidence type="ECO:0000313" key="2">
    <source>
        <dbReference type="EMBL" id="HIX01543.1"/>
    </source>
</evidence>
<protein>
    <recommendedName>
        <fullName evidence="4">DUF308 domain-containing protein</fullName>
    </recommendedName>
</protein>
<keyword evidence="1" id="KW-0812">Transmembrane</keyword>
<dbReference type="Proteomes" id="UP000823963">
    <property type="component" value="Unassembled WGS sequence"/>
</dbReference>
<dbReference type="AlphaFoldDB" id="A0A9D1UW57"/>
<evidence type="ECO:0000256" key="1">
    <source>
        <dbReference type="SAM" id="Phobius"/>
    </source>
</evidence>
<feature type="transmembrane region" description="Helical" evidence="1">
    <location>
        <begin position="32"/>
        <end position="54"/>
    </location>
</feature>